<dbReference type="AlphaFoldDB" id="K0S530"/>
<reference evidence="2 3" key="1">
    <citation type="journal article" date="2012" name="Genome Biol.">
        <title>Genome and low-iron response of an oceanic diatom adapted to chronic iron limitation.</title>
        <authorList>
            <person name="Lommer M."/>
            <person name="Specht M."/>
            <person name="Roy A.S."/>
            <person name="Kraemer L."/>
            <person name="Andreson R."/>
            <person name="Gutowska M.A."/>
            <person name="Wolf J."/>
            <person name="Bergner S.V."/>
            <person name="Schilhabel M.B."/>
            <person name="Klostermeier U.C."/>
            <person name="Beiko R.G."/>
            <person name="Rosenstiel P."/>
            <person name="Hippler M."/>
            <person name="Laroche J."/>
        </authorList>
    </citation>
    <scope>NUCLEOTIDE SEQUENCE [LARGE SCALE GENOMIC DNA]</scope>
    <source>
        <strain evidence="2 3">CCMP1005</strain>
    </source>
</reference>
<dbReference type="Proteomes" id="UP000266841">
    <property type="component" value="Unassembled WGS sequence"/>
</dbReference>
<feature type="non-terminal residue" evidence="2">
    <location>
        <position position="1"/>
    </location>
</feature>
<protein>
    <submittedName>
        <fullName evidence="2">Uncharacterized protein</fullName>
    </submittedName>
</protein>
<evidence type="ECO:0000313" key="2">
    <source>
        <dbReference type="EMBL" id="EJK59964.1"/>
    </source>
</evidence>
<accession>K0S530</accession>
<evidence type="ECO:0000313" key="3">
    <source>
        <dbReference type="Proteomes" id="UP000266841"/>
    </source>
</evidence>
<evidence type="ECO:0000256" key="1">
    <source>
        <dbReference type="SAM" id="MobiDB-lite"/>
    </source>
</evidence>
<comment type="caution">
    <text evidence="2">The sequence shown here is derived from an EMBL/GenBank/DDBJ whole genome shotgun (WGS) entry which is preliminary data.</text>
</comment>
<gene>
    <name evidence="2" type="ORF">THAOC_19759</name>
</gene>
<sequence>SLEARVDAMEDRWEKAEKKEKDEGAGDELMVLEPVLEGVSSPVRSRNGPSLAFPPPSGPPRAPRPPGLSFEGGRPTGSHSGCRKADRGTTTAGEGSRTAVPDQGFGHVGRREADPSWRDGPTGNWNSPTASVLHRGCSSTGDE</sequence>
<feature type="region of interest" description="Disordered" evidence="1">
    <location>
        <begin position="1"/>
        <end position="143"/>
    </location>
</feature>
<organism evidence="2 3">
    <name type="scientific">Thalassiosira oceanica</name>
    <name type="common">Marine diatom</name>
    <dbReference type="NCBI Taxonomy" id="159749"/>
    <lineage>
        <taxon>Eukaryota</taxon>
        <taxon>Sar</taxon>
        <taxon>Stramenopiles</taxon>
        <taxon>Ochrophyta</taxon>
        <taxon>Bacillariophyta</taxon>
        <taxon>Coscinodiscophyceae</taxon>
        <taxon>Thalassiosirophycidae</taxon>
        <taxon>Thalassiosirales</taxon>
        <taxon>Thalassiosiraceae</taxon>
        <taxon>Thalassiosira</taxon>
    </lineage>
</organism>
<feature type="compositionally biased region" description="Basic and acidic residues" evidence="1">
    <location>
        <begin position="1"/>
        <end position="24"/>
    </location>
</feature>
<keyword evidence="3" id="KW-1185">Reference proteome</keyword>
<name>K0S530_THAOC</name>
<feature type="compositionally biased region" description="Pro residues" evidence="1">
    <location>
        <begin position="52"/>
        <end position="66"/>
    </location>
</feature>
<proteinExistence type="predicted"/>
<dbReference type="EMBL" id="AGNL01021901">
    <property type="protein sequence ID" value="EJK59964.1"/>
    <property type="molecule type" value="Genomic_DNA"/>
</dbReference>